<evidence type="ECO:0000256" key="4">
    <source>
        <dbReference type="ARBA" id="ARBA00023163"/>
    </source>
</evidence>
<comment type="subunit">
    <text evidence="1">Self-associates forming complexes of several hundred monomers.</text>
</comment>
<keyword evidence="10" id="KW-1185">Reference proteome</keyword>
<comment type="function">
    <text evidence="5">Involved in transvection phenomena (= synapsis-dependent gene expression), where the synaptic pairing of chromosomes carrying genes with which zeste interacts influences the expression of these genes. Zeste binds to DNA and stimulates transcription from a nearby promoter.</text>
</comment>
<name>A0A653D6M8_CALMS</name>
<dbReference type="EMBL" id="CAACVG010010421">
    <property type="protein sequence ID" value="VEN55800.1"/>
    <property type="molecule type" value="Genomic_DNA"/>
</dbReference>
<evidence type="ECO:0000256" key="2">
    <source>
        <dbReference type="ARBA" id="ARBA00016807"/>
    </source>
</evidence>
<feature type="compositionally biased region" description="Basic and acidic residues" evidence="7">
    <location>
        <begin position="133"/>
        <end position="145"/>
    </location>
</feature>
<keyword evidence="6" id="KW-0175">Coiled coil</keyword>
<protein>
    <recommendedName>
        <fullName evidence="2">Regulatory protein zeste</fullName>
    </recommendedName>
</protein>
<organism evidence="9 10">
    <name type="scientific">Callosobruchus maculatus</name>
    <name type="common">Southern cowpea weevil</name>
    <name type="synonym">Pulse bruchid</name>
    <dbReference type="NCBI Taxonomy" id="64391"/>
    <lineage>
        <taxon>Eukaryota</taxon>
        <taxon>Metazoa</taxon>
        <taxon>Ecdysozoa</taxon>
        <taxon>Arthropoda</taxon>
        <taxon>Hexapoda</taxon>
        <taxon>Insecta</taxon>
        <taxon>Pterygota</taxon>
        <taxon>Neoptera</taxon>
        <taxon>Endopterygota</taxon>
        <taxon>Coleoptera</taxon>
        <taxon>Polyphaga</taxon>
        <taxon>Cucujiformia</taxon>
        <taxon>Chrysomeloidea</taxon>
        <taxon>Chrysomelidae</taxon>
        <taxon>Bruchinae</taxon>
        <taxon>Bruchini</taxon>
        <taxon>Callosobruchus</taxon>
    </lineage>
</organism>
<dbReference type="AlphaFoldDB" id="A0A653D6M8"/>
<accession>A0A653D6M8</accession>
<feature type="non-terminal residue" evidence="9">
    <location>
        <position position="363"/>
    </location>
</feature>
<evidence type="ECO:0000313" key="10">
    <source>
        <dbReference type="Proteomes" id="UP000410492"/>
    </source>
</evidence>
<keyword evidence="3" id="KW-0805">Transcription regulation</keyword>
<gene>
    <name evidence="9" type="ORF">CALMAC_LOCUS14880</name>
</gene>
<evidence type="ECO:0000256" key="6">
    <source>
        <dbReference type="SAM" id="Coils"/>
    </source>
</evidence>
<evidence type="ECO:0000313" key="9">
    <source>
        <dbReference type="EMBL" id="VEN55800.1"/>
    </source>
</evidence>
<dbReference type="Proteomes" id="UP000410492">
    <property type="component" value="Unassembled WGS sequence"/>
</dbReference>
<dbReference type="InterPro" id="IPR028002">
    <property type="entry name" value="Myb_DNA-bind_5"/>
</dbReference>
<sequence length="363" mass="40950">MNFGYGGLKWYMYSKNIVLIDMSKTRSKKTSEVDSDISDLIREVMQSDVFKSAIAEIIRQETQDLSKTIEDLRNEIVALKDVNHELINKLSKNSSDVKQLKTNGKNDKIITVTTNTVQKPQVGEPSSKNAGKQSDEGRPLHENMENRNLSNNDTHDTQLENTSTSLYTAGSQRSSRRSANKFAVFGSGPAGDTNFAAVARRTWIYLADKYKHIIENKKTDGVTWREKEKIWKQIEIEFNSITNGLSRTARQLKMKYDSIKKDLKKKNANHKMYVQGTGGGEQRPSPKPYCEEENQLLATISVAVEGLNSETDSDALYGITGIPIEEEPEEPLVQEIEDVVVEWTPPSTKLLRTPVHEALQPKK</sequence>
<feature type="domain" description="Myb/SANT-like DNA-binding" evidence="8">
    <location>
        <begin position="200"/>
        <end position="267"/>
    </location>
</feature>
<reference evidence="9 10" key="1">
    <citation type="submission" date="2019-01" db="EMBL/GenBank/DDBJ databases">
        <authorList>
            <person name="Sayadi A."/>
        </authorList>
    </citation>
    <scope>NUCLEOTIDE SEQUENCE [LARGE SCALE GENOMIC DNA]</scope>
</reference>
<dbReference type="OrthoDB" id="6769707at2759"/>
<evidence type="ECO:0000256" key="3">
    <source>
        <dbReference type="ARBA" id="ARBA00023015"/>
    </source>
</evidence>
<keyword evidence="4" id="KW-0804">Transcription</keyword>
<evidence type="ECO:0000256" key="5">
    <source>
        <dbReference type="ARBA" id="ARBA00025466"/>
    </source>
</evidence>
<proteinExistence type="predicted"/>
<feature type="compositionally biased region" description="Polar residues" evidence="7">
    <location>
        <begin position="114"/>
        <end position="132"/>
    </location>
</feature>
<evidence type="ECO:0000256" key="7">
    <source>
        <dbReference type="SAM" id="MobiDB-lite"/>
    </source>
</evidence>
<feature type="region of interest" description="Disordered" evidence="7">
    <location>
        <begin position="114"/>
        <end position="158"/>
    </location>
</feature>
<evidence type="ECO:0000256" key="1">
    <source>
        <dbReference type="ARBA" id="ARBA00011764"/>
    </source>
</evidence>
<dbReference type="Pfam" id="PF13873">
    <property type="entry name" value="Myb_DNA-bind_5"/>
    <property type="match status" value="1"/>
</dbReference>
<evidence type="ECO:0000259" key="8">
    <source>
        <dbReference type="Pfam" id="PF13873"/>
    </source>
</evidence>
<feature type="coiled-coil region" evidence="6">
    <location>
        <begin position="55"/>
        <end position="89"/>
    </location>
</feature>